<dbReference type="EMBL" id="KY684083">
    <property type="protein sequence ID" value="ARF08468.1"/>
    <property type="molecule type" value="Genomic_DNA"/>
</dbReference>
<reference evidence="1" key="1">
    <citation type="journal article" date="2017" name="Science">
        <title>Giant viruses with an expanded complement of translation system components.</title>
        <authorList>
            <person name="Schulz F."/>
            <person name="Yutin N."/>
            <person name="Ivanova N.N."/>
            <person name="Ortega D.R."/>
            <person name="Lee T.K."/>
            <person name="Vierheilig J."/>
            <person name="Daims H."/>
            <person name="Horn M."/>
            <person name="Wagner M."/>
            <person name="Jensen G.J."/>
            <person name="Kyrpides N.C."/>
            <person name="Koonin E.V."/>
            <person name="Woyke T."/>
        </authorList>
    </citation>
    <scope>NUCLEOTIDE SEQUENCE</scope>
    <source>
        <strain evidence="1">CTV1</strain>
    </source>
</reference>
<proteinExistence type="predicted"/>
<sequence>MNKITICFDNDDRTIEVDEDTIKKVPFLQSYYNFNNNIEKTNTIKLDCSDYDEIKLVLETVVSNKINIINFIKEELKEELNSYFDKMDFFGVMSKSLGEEFINCLTDHLEEFNENEYYSQLIKTQNFVNNKEQQIISVERILFDKLIPKMSNYKNIIPFYKSGNDIFLGEIPFPIDTDTRGSDSYSMDDFVKNKFVNIMDDNGKINKLFLTIFCLTFRTSACIDSLIYDQCSFKTFTELLYLFSNNYDDDDDDDDEKTIVGKSARIFLKNSKILCKLFGSELLDCSEDHSAVIAKLKTAKADIDWLGQNDQITDEYIIEIIGQTLTRYNILILNLRLKDKSALYMTEEELNIIKNRDKYVKIIQKHNSYKWFDCGFIRKIE</sequence>
<evidence type="ECO:0000313" key="1">
    <source>
        <dbReference type="EMBL" id="ARF08468.1"/>
    </source>
</evidence>
<organism evidence="1">
    <name type="scientific">Catovirus CTV1</name>
    <dbReference type="NCBI Taxonomy" id="1977631"/>
    <lineage>
        <taxon>Viruses</taxon>
        <taxon>Varidnaviria</taxon>
        <taxon>Bamfordvirae</taxon>
        <taxon>Nucleocytoviricota</taxon>
        <taxon>Megaviricetes</taxon>
        <taxon>Imitervirales</taxon>
        <taxon>Mimiviridae</taxon>
        <taxon>Klosneuvirinae</taxon>
        <taxon>Catovirus</taxon>
    </lineage>
</organism>
<protein>
    <submittedName>
        <fullName evidence="1">Uncharacterized protein</fullName>
    </submittedName>
</protein>
<name>A0A1V0S9Y7_9VIRU</name>
<gene>
    <name evidence="1" type="ORF">Catovirus_1_518</name>
</gene>
<accession>A0A1V0S9Y7</accession>